<keyword evidence="6" id="KW-1185">Reference proteome</keyword>
<evidence type="ECO:0000256" key="1">
    <source>
        <dbReference type="ARBA" id="ARBA00011900"/>
    </source>
</evidence>
<keyword evidence="2" id="KW-0489">Methyltransferase</keyword>
<dbReference type="EC" id="2.1.1.72" evidence="1"/>
<protein>
    <recommendedName>
        <fullName evidence="1">site-specific DNA-methyltransferase (adenine-specific)</fullName>
        <ecNumber evidence="1">2.1.1.72</ecNumber>
    </recommendedName>
</protein>
<comment type="catalytic activity">
    <reaction evidence="4">
        <text>a 2'-deoxyadenosine in DNA + S-adenosyl-L-methionine = an N(6)-methyl-2'-deoxyadenosine in DNA + S-adenosyl-L-homocysteine + H(+)</text>
        <dbReference type="Rhea" id="RHEA:15197"/>
        <dbReference type="Rhea" id="RHEA-COMP:12418"/>
        <dbReference type="Rhea" id="RHEA-COMP:12419"/>
        <dbReference type="ChEBI" id="CHEBI:15378"/>
        <dbReference type="ChEBI" id="CHEBI:57856"/>
        <dbReference type="ChEBI" id="CHEBI:59789"/>
        <dbReference type="ChEBI" id="CHEBI:90615"/>
        <dbReference type="ChEBI" id="CHEBI:90616"/>
        <dbReference type="EC" id="2.1.1.72"/>
    </reaction>
</comment>
<keyword evidence="5" id="KW-0540">Nuclease</keyword>
<gene>
    <name evidence="5" type="ORF">VB695_03755</name>
</gene>
<accession>A0ABU5UMH0</accession>
<dbReference type="RefSeq" id="WP_006194242.1">
    <property type="nucleotide sequence ID" value="NZ_JAYGHK010000008.1"/>
</dbReference>
<proteinExistence type="predicted"/>
<dbReference type="GeneID" id="90530446"/>
<dbReference type="EMBL" id="JAYGHK010000008">
    <property type="protein sequence ID" value="MEA5607197.1"/>
    <property type="molecule type" value="Genomic_DNA"/>
</dbReference>
<reference evidence="5 6" key="1">
    <citation type="submission" date="2023-12" db="EMBL/GenBank/DDBJ databases">
        <title>Baltic Sea Cyanobacteria.</title>
        <authorList>
            <person name="Delbaje E."/>
            <person name="Fewer D.P."/>
            <person name="Shishido T.K."/>
        </authorList>
    </citation>
    <scope>NUCLEOTIDE SEQUENCE [LARGE SCALE GENOMIC DNA]</scope>
    <source>
        <strain evidence="5 6">UHCC 0060</strain>
    </source>
</reference>
<dbReference type="PANTHER" id="PTHR33841:SF1">
    <property type="entry name" value="DNA METHYLTRANSFERASE A"/>
    <property type="match status" value="1"/>
</dbReference>
<evidence type="ECO:0000256" key="3">
    <source>
        <dbReference type="ARBA" id="ARBA00022679"/>
    </source>
</evidence>
<comment type="caution">
    <text evidence="5">The sequence shown here is derived from an EMBL/GenBank/DDBJ whole genome shotgun (WGS) entry which is preliminary data.</text>
</comment>
<dbReference type="PANTHER" id="PTHR33841">
    <property type="entry name" value="DNA METHYLTRANSFERASE YEEA-RELATED"/>
    <property type="match status" value="1"/>
</dbReference>
<dbReference type="InterPro" id="IPR050953">
    <property type="entry name" value="N4_N6_ade-DNA_methylase"/>
</dbReference>
<dbReference type="GO" id="GO:0004519">
    <property type="term" value="F:endonuclease activity"/>
    <property type="evidence" value="ECO:0007669"/>
    <property type="project" value="UniProtKB-KW"/>
</dbReference>
<evidence type="ECO:0000313" key="5">
    <source>
        <dbReference type="EMBL" id="MEA5607197.1"/>
    </source>
</evidence>
<dbReference type="Proteomes" id="UP001303285">
    <property type="component" value="Unassembled WGS sequence"/>
</dbReference>
<evidence type="ECO:0000256" key="4">
    <source>
        <dbReference type="ARBA" id="ARBA00047942"/>
    </source>
</evidence>
<evidence type="ECO:0000313" key="6">
    <source>
        <dbReference type="Proteomes" id="UP001303285"/>
    </source>
</evidence>
<name>A0ABU5UMH0_NODSP</name>
<evidence type="ECO:0000256" key="2">
    <source>
        <dbReference type="ARBA" id="ARBA00022603"/>
    </source>
</evidence>
<keyword evidence="3" id="KW-0808">Transferase</keyword>
<keyword evidence="5" id="KW-0255">Endonuclease</keyword>
<sequence>MFHQFDHRWATYTDNGDTRDLTDDEKSDLSFTVKPRYWVDKKEVENKLSDKWDKNWLLAFRDITNSTNERTTIFSLLPKVAVGHTAPILLSNKNTFLISCLLGNFNSLILDFLTKQKIGGTHLTFSLIRQLPVIPPEKYTPEDIEYITPRVLELVYTAWDMQPFAQDMGYNGEPFIWNPNRRALIRAELDAYYAKLYQLTRDELRYILDPKEVYGADFPSETFRVLKNNEIKQFGEYRTQRLVLEAWDRMFK</sequence>
<keyword evidence="5" id="KW-0378">Hydrolase</keyword>
<organism evidence="5 6">
    <name type="scientific">Nodularia spumigena UHCC 0060</name>
    <dbReference type="NCBI Taxonomy" id="3110300"/>
    <lineage>
        <taxon>Bacteria</taxon>
        <taxon>Bacillati</taxon>
        <taxon>Cyanobacteriota</taxon>
        <taxon>Cyanophyceae</taxon>
        <taxon>Nostocales</taxon>
        <taxon>Nodulariaceae</taxon>
        <taxon>Nodularia</taxon>
    </lineage>
</organism>